<evidence type="ECO:0000313" key="7">
    <source>
        <dbReference type="EMBL" id="GEN57681.1"/>
    </source>
</evidence>
<dbReference type="Gene3D" id="3.50.50.100">
    <property type="match status" value="1"/>
</dbReference>
<dbReference type="STRING" id="442899.SAMN05720591_13420"/>
<dbReference type="EMBL" id="BJYE01000036">
    <property type="protein sequence ID" value="GEN57681.1"/>
    <property type="molecule type" value="Genomic_DNA"/>
</dbReference>
<name>A0A511X416_9BACI</name>
<keyword evidence="3" id="KW-0285">Flavoprotein</keyword>
<dbReference type="Pfam" id="PF07992">
    <property type="entry name" value="Pyr_redox_2"/>
    <property type="match status" value="1"/>
</dbReference>
<dbReference type="InterPro" id="IPR023753">
    <property type="entry name" value="FAD/NAD-binding_dom"/>
</dbReference>
<feature type="domain" description="FAD/NAD(P)-binding" evidence="6">
    <location>
        <begin position="9"/>
        <end position="324"/>
    </location>
</feature>
<dbReference type="AlphaFoldDB" id="A0A511X416"/>
<dbReference type="PANTHER" id="PTHR42913:SF3">
    <property type="entry name" value="64 KDA MITOCHONDRIAL NADH DEHYDROGENASE (EUROFUNG)"/>
    <property type="match status" value="1"/>
</dbReference>
<dbReference type="GO" id="GO:0019646">
    <property type="term" value="P:aerobic electron transport chain"/>
    <property type="evidence" value="ECO:0007669"/>
    <property type="project" value="TreeGrafter"/>
</dbReference>
<comment type="caution">
    <text evidence="7">The sequence shown here is derived from an EMBL/GenBank/DDBJ whole genome shotgun (WGS) entry which is preliminary data.</text>
</comment>
<protein>
    <submittedName>
        <fullName evidence="7">NADH dehydrogenase-like protein</fullName>
    </submittedName>
</protein>
<dbReference type="SUPFAM" id="SSF51905">
    <property type="entry name" value="FAD/NAD(P)-binding domain"/>
    <property type="match status" value="2"/>
</dbReference>
<evidence type="ECO:0000256" key="5">
    <source>
        <dbReference type="ARBA" id="ARBA00023002"/>
    </source>
</evidence>
<organism evidence="7 8">
    <name type="scientific">Halolactibacillus alkaliphilus</name>
    <dbReference type="NCBI Taxonomy" id="442899"/>
    <lineage>
        <taxon>Bacteria</taxon>
        <taxon>Bacillati</taxon>
        <taxon>Bacillota</taxon>
        <taxon>Bacilli</taxon>
        <taxon>Bacillales</taxon>
        <taxon>Bacillaceae</taxon>
        <taxon>Halolactibacillus</taxon>
    </lineage>
</organism>
<keyword evidence="5" id="KW-0560">Oxidoreductase</keyword>
<evidence type="ECO:0000256" key="4">
    <source>
        <dbReference type="ARBA" id="ARBA00022827"/>
    </source>
</evidence>
<comment type="similarity">
    <text evidence="2">Belongs to the NADH dehydrogenase family.</text>
</comment>
<evidence type="ECO:0000259" key="6">
    <source>
        <dbReference type="Pfam" id="PF07992"/>
    </source>
</evidence>
<reference evidence="7 8" key="1">
    <citation type="submission" date="2019-07" db="EMBL/GenBank/DDBJ databases">
        <title>Whole genome shotgun sequence of Halolactibacillus alkaliphilus NBRC 103919.</title>
        <authorList>
            <person name="Hosoyama A."/>
            <person name="Uohara A."/>
            <person name="Ohji S."/>
            <person name="Ichikawa N."/>
        </authorList>
    </citation>
    <scope>NUCLEOTIDE SEQUENCE [LARGE SCALE GENOMIC DNA]</scope>
    <source>
        <strain evidence="7 8">NBRC 103919</strain>
    </source>
</reference>
<keyword evidence="4" id="KW-0274">FAD</keyword>
<dbReference type="PRINTS" id="PR00368">
    <property type="entry name" value="FADPNR"/>
</dbReference>
<keyword evidence="8" id="KW-1185">Reference proteome</keyword>
<sequence length="411" mass="46110">MREGVREVMHIVVLGAGYAGLTAVLQLQKKIKKKDIKITLINKHRYHYQTTWLHRCAVGIYSEAYARVDLEPLLKKDLVTLKKEVVRAIHPHQKEVHTDEGIYSYDFLVVALGAEINTSEIPGLDHYAHSIVTLARANRLCNRFITVMNDYKNSQQSDPLHIVVGGGGFTGVELLGELIEQLPKMLAMHQIDANKLKLTLIEKESTVLPEFNLELGEYALARLEEAAVDIKLQTTIKEIKRRTIKIEHGGIVEEIPHDLFIWTAGVSKHSVLQSNAFLSSDQSMALTSELTVQEHPEIYIIGDAIQEKEVTHQGNVLPNADIAIQKGKFVAESIKAQLKGSHTKLIFSFKPYGSRIASIGQHDAIGLLWNKKKVVGNLAARIKRITDHMIVFQMGGARFWYSVFMGASKKK</sequence>
<comment type="cofactor">
    <cofactor evidence="1">
        <name>FAD</name>
        <dbReference type="ChEBI" id="CHEBI:57692"/>
    </cofactor>
</comment>
<dbReference type="GO" id="GO:0003955">
    <property type="term" value="F:NAD(P)H dehydrogenase (quinone) activity"/>
    <property type="evidence" value="ECO:0007669"/>
    <property type="project" value="TreeGrafter"/>
</dbReference>
<evidence type="ECO:0000256" key="1">
    <source>
        <dbReference type="ARBA" id="ARBA00001974"/>
    </source>
</evidence>
<dbReference type="InterPro" id="IPR051169">
    <property type="entry name" value="NADH-Q_oxidoreductase"/>
</dbReference>
<gene>
    <name evidence="7" type="ORF">HAL01_21450</name>
</gene>
<accession>A0A511X416</accession>
<dbReference type="Proteomes" id="UP000321400">
    <property type="component" value="Unassembled WGS sequence"/>
</dbReference>
<evidence type="ECO:0000256" key="3">
    <source>
        <dbReference type="ARBA" id="ARBA00022630"/>
    </source>
</evidence>
<proteinExistence type="inferred from homology"/>
<evidence type="ECO:0000256" key="2">
    <source>
        <dbReference type="ARBA" id="ARBA00005272"/>
    </source>
</evidence>
<evidence type="ECO:0000313" key="8">
    <source>
        <dbReference type="Proteomes" id="UP000321400"/>
    </source>
</evidence>
<dbReference type="InterPro" id="IPR036188">
    <property type="entry name" value="FAD/NAD-bd_sf"/>
</dbReference>
<dbReference type="PANTHER" id="PTHR42913">
    <property type="entry name" value="APOPTOSIS-INDUCING FACTOR 1"/>
    <property type="match status" value="1"/>
</dbReference>